<gene>
    <name evidence="2" type="ordered locus">Sdel_1010</name>
</gene>
<keyword evidence="1" id="KW-0812">Transmembrane</keyword>
<feature type="transmembrane region" description="Helical" evidence="1">
    <location>
        <begin position="104"/>
        <end position="125"/>
    </location>
</feature>
<reference evidence="3" key="1">
    <citation type="submission" date="2009-11" db="EMBL/GenBank/DDBJ databases">
        <title>The complete genome of Sulfurospirillum deleyianum DSM 6946.</title>
        <authorList>
            <consortium name="US DOE Joint Genome Institute (JGI-PGF)"/>
            <person name="Lucas S."/>
            <person name="Copeland A."/>
            <person name="Lapidus A."/>
            <person name="Glavina del Rio T."/>
            <person name="Dalin E."/>
            <person name="Tice H."/>
            <person name="Bruce D."/>
            <person name="Goodwin L."/>
            <person name="Pitluck S."/>
            <person name="Kyrpides N."/>
            <person name="Mavromatis K."/>
            <person name="Ivanova N."/>
            <person name="Ovchinnikova G."/>
            <person name="Munk A.C."/>
            <person name="Lu M."/>
            <person name="Brettin T."/>
            <person name="Detter J.C."/>
            <person name="Han C."/>
            <person name="Tapia R."/>
            <person name="Larimer F."/>
            <person name="Land M."/>
            <person name="Hauser L."/>
            <person name="Markowitz V."/>
            <person name="Cheng J.F."/>
            <person name="Hugenholtz P."/>
            <person name="Woyke T."/>
            <person name="Wu D."/>
            <person name="Aumann P."/>
            <person name="Schneider S."/>
            <person name="Lang E."/>
            <person name="Spring S."/>
            <person name="Klenk H.P."/>
            <person name="Eisen J.A."/>
        </authorList>
    </citation>
    <scope>NUCLEOTIDE SEQUENCE [LARGE SCALE GENOMIC DNA]</scope>
    <source>
        <strain evidence="3">ATCC 51133 / DSM 6946 / 5175</strain>
    </source>
</reference>
<dbReference type="EMBL" id="CP001816">
    <property type="protein sequence ID" value="ACZ12035.1"/>
    <property type="molecule type" value="Genomic_DNA"/>
</dbReference>
<keyword evidence="1" id="KW-0472">Membrane</keyword>
<accession>D1B1R5</accession>
<evidence type="ECO:0000313" key="3">
    <source>
        <dbReference type="Proteomes" id="UP000002222"/>
    </source>
</evidence>
<evidence type="ECO:0000256" key="1">
    <source>
        <dbReference type="SAM" id="Phobius"/>
    </source>
</evidence>
<keyword evidence="1" id="KW-1133">Transmembrane helix</keyword>
<evidence type="ECO:0000313" key="2">
    <source>
        <dbReference type="EMBL" id="ACZ12035.1"/>
    </source>
</evidence>
<keyword evidence="3" id="KW-1185">Reference proteome</keyword>
<name>D1B1R5_SULD5</name>
<sequence length="139" mass="16658">MTNKLILLRKIWLLSDLLISFIVSFIIVSYLEKHKGFDDPRMLLLFLLPIVISWIYFIIYPSYGEILLKFISIFIGYLIGSQFWKDEIDSMSSLLILLENSKFYIAIFFNFIFILLNWIFAQIILKVIRYFRGKKDRLL</sequence>
<proteinExistence type="predicted"/>
<protein>
    <submittedName>
        <fullName evidence="2">Uncharacterized protein</fullName>
    </submittedName>
</protein>
<dbReference type="HOGENOM" id="CLU_1844073_0_0_7"/>
<feature type="transmembrane region" description="Helical" evidence="1">
    <location>
        <begin position="43"/>
        <end position="59"/>
    </location>
</feature>
<dbReference type="Proteomes" id="UP000002222">
    <property type="component" value="Chromosome"/>
</dbReference>
<dbReference type="STRING" id="525898.Sdel_1010"/>
<reference evidence="2 3" key="2">
    <citation type="journal article" date="2010" name="Stand. Genomic Sci.">
        <title>Complete genome sequence of Sulfurospirillum deleyianum type strain (5175).</title>
        <authorList>
            <person name="Sikorski J."/>
            <person name="Lapidus A."/>
            <person name="Copeland A."/>
            <person name="Glavina Del Rio T."/>
            <person name="Nolan M."/>
            <person name="Lucas S."/>
            <person name="Chen F."/>
            <person name="Tice H."/>
            <person name="Cheng J.F."/>
            <person name="Saunders E."/>
            <person name="Bruce D."/>
            <person name="Goodwin L."/>
            <person name="Pitluck S."/>
            <person name="Ovchinnikova G."/>
            <person name="Pati A."/>
            <person name="Ivanova N."/>
            <person name="Mavromatis K."/>
            <person name="Chen A."/>
            <person name="Palaniappan K."/>
            <person name="Chain P."/>
            <person name="Land M."/>
            <person name="Hauser L."/>
            <person name="Chang Y.J."/>
            <person name="Jeffries C.D."/>
            <person name="Brettin T."/>
            <person name="Detter J.C."/>
            <person name="Han C."/>
            <person name="Rohde M."/>
            <person name="Lang E."/>
            <person name="Spring S."/>
            <person name="Goker M."/>
            <person name="Bristow J."/>
            <person name="Eisen J.A."/>
            <person name="Markowitz V."/>
            <person name="Hugenholtz P."/>
            <person name="Kyrpides N.C."/>
            <person name="Klenk H.P."/>
        </authorList>
    </citation>
    <scope>NUCLEOTIDE SEQUENCE [LARGE SCALE GENOMIC DNA]</scope>
    <source>
        <strain evidence="3">ATCC 51133 / DSM 6946 / 5175</strain>
    </source>
</reference>
<feature type="transmembrane region" description="Helical" evidence="1">
    <location>
        <begin position="12"/>
        <end position="31"/>
    </location>
</feature>
<dbReference type="KEGG" id="sdl:Sdel_1010"/>
<feature type="transmembrane region" description="Helical" evidence="1">
    <location>
        <begin position="66"/>
        <end position="84"/>
    </location>
</feature>
<dbReference type="AlphaFoldDB" id="D1B1R5"/>
<organism evidence="2 3">
    <name type="scientific">Sulfurospirillum deleyianum (strain ATCC 51133 / DSM 6946 / 5175)</name>
    <dbReference type="NCBI Taxonomy" id="525898"/>
    <lineage>
        <taxon>Bacteria</taxon>
        <taxon>Pseudomonadati</taxon>
        <taxon>Campylobacterota</taxon>
        <taxon>Epsilonproteobacteria</taxon>
        <taxon>Campylobacterales</taxon>
        <taxon>Sulfurospirillaceae</taxon>
        <taxon>Sulfurospirillum</taxon>
    </lineage>
</organism>
<dbReference type="RefSeq" id="WP_012856793.1">
    <property type="nucleotide sequence ID" value="NC_013512.1"/>
</dbReference>